<dbReference type="Pfam" id="PF09118">
    <property type="entry name" value="GO-like_E_set"/>
    <property type="match status" value="1"/>
</dbReference>
<feature type="domain" description="Glyoxal oxidase N-terminal" evidence="4">
    <location>
        <begin position="77"/>
        <end position="435"/>
    </location>
</feature>
<dbReference type="Gene3D" id="2.130.10.80">
    <property type="entry name" value="Galactose oxidase/kelch, beta-propeller"/>
    <property type="match status" value="1"/>
</dbReference>
<feature type="region of interest" description="Disordered" evidence="2">
    <location>
        <begin position="574"/>
        <end position="596"/>
    </location>
</feature>
<dbReference type="Pfam" id="PF07250">
    <property type="entry name" value="Glyoxal_oxid_N"/>
    <property type="match status" value="1"/>
</dbReference>
<dbReference type="PANTHER" id="PTHR32208:SF21">
    <property type="entry name" value="LOW QUALITY PROTEIN: ALDEHYDE OXIDASE GLOX-LIKE"/>
    <property type="match status" value="1"/>
</dbReference>
<evidence type="ECO:0000313" key="7">
    <source>
        <dbReference type="Proteomes" id="UP000664521"/>
    </source>
</evidence>
<feature type="signal peptide" evidence="3">
    <location>
        <begin position="1"/>
        <end position="23"/>
    </location>
</feature>
<evidence type="ECO:0000256" key="3">
    <source>
        <dbReference type="SAM" id="SignalP"/>
    </source>
</evidence>
<gene>
    <name evidence="6" type="ORF">HETSPECPRED_004525</name>
</gene>
<protein>
    <recommendedName>
        <fullName evidence="8">Glyoxal oxidase</fullName>
    </recommendedName>
</protein>
<comment type="caution">
    <text evidence="6">The sequence shown here is derived from an EMBL/GenBank/DDBJ whole genome shotgun (WGS) entry which is preliminary data.</text>
</comment>
<dbReference type="PANTHER" id="PTHR32208">
    <property type="entry name" value="SECRETED PROTEIN-RELATED"/>
    <property type="match status" value="1"/>
</dbReference>
<dbReference type="EMBL" id="CAJPDS010000028">
    <property type="protein sequence ID" value="CAF9921401.1"/>
    <property type="molecule type" value="Genomic_DNA"/>
</dbReference>
<sequence length="638" mass="69713">MSNGQCLVWLIWLAAGALPSTLAGGFRTVGSSGCTAQMVFIPPNTTTAVFLDNYHLNYGGPGVNLQNGAHSATSYVYPGTDESVFGTEYDLETNTLRPVRPLSNTFCSAGAFYKDGTLVNLAGADNGTVDVAEGFNKIRTYAPGPCDGVCQQDWSEQGARLQRWRWYPSAQTLVDGAVLIVGGSHAGGLVLNEASINEPTYEIIYQDNRQPREPVNLPILDFSEDQNLDPGKSYNLYPILHLLPNPSGANHIFTVAGNQTIIWDYTEDRLVKALPDTPLQPRTFPSSATSVLLPLRAPDYNAQVLLCGGSSSDMPNPKALEDCYTIDANAEEPKWQLTDYLPNGPQTMSDGILLPDGTVLILNGARRGSGGGFMADNPVLRPLLYNPSSPYGSRFRTLPSTSIPRLYHSVATLLPSGEVLIAGSNPSVGYSATGHVNLTTWPYFYNNDHRAPLLQQQRKGSAYPTEYRVEIFRPGYMDLGPRPTITSCWWYVRYGTGFEVEVNVNGRDLQGETVVAMVNTGFHTHGLGMGQRMVVMEFSDDGPTLTVTAPRDASVMPPGVYMLFVTNNGIPSEAQWGEFPQSPNPSPNPHSNTYIHSPTRSLALFAKLSRTPTLPINQSPETHPNIRIQRKQTQYSNR</sequence>
<dbReference type="InterPro" id="IPR013783">
    <property type="entry name" value="Ig-like_fold"/>
</dbReference>
<dbReference type="OrthoDB" id="2019572at2759"/>
<dbReference type="InterPro" id="IPR037293">
    <property type="entry name" value="Gal_Oxidase_central_sf"/>
</dbReference>
<evidence type="ECO:0008006" key="8">
    <source>
        <dbReference type="Google" id="ProtNLM"/>
    </source>
</evidence>
<dbReference type="Gene3D" id="2.60.40.10">
    <property type="entry name" value="Immunoglobulins"/>
    <property type="match status" value="1"/>
</dbReference>
<organism evidence="6 7">
    <name type="scientific">Heterodermia speciosa</name>
    <dbReference type="NCBI Taxonomy" id="116794"/>
    <lineage>
        <taxon>Eukaryota</taxon>
        <taxon>Fungi</taxon>
        <taxon>Dikarya</taxon>
        <taxon>Ascomycota</taxon>
        <taxon>Pezizomycotina</taxon>
        <taxon>Lecanoromycetes</taxon>
        <taxon>OSLEUM clade</taxon>
        <taxon>Lecanoromycetidae</taxon>
        <taxon>Caliciales</taxon>
        <taxon>Physciaceae</taxon>
        <taxon>Heterodermia</taxon>
    </lineage>
</organism>
<evidence type="ECO:0000256" key="2">
    <source>
        <dbReference type="SAM" id="MobiDB-lite"/>
    </source>
</evidence>
<dbReference type="InterPro" id="IPR009880">
    <property type="entry name" value="Glyoxal_oxidase_N"/>
</dbReference>
<dbReference type="SUPFAM" id="SSF81296">
    <property type="entry name" value="E set domains"/>
    <property type="match status" value="1"/>
</dbReference>
<dbReference type="InterPro" id="IPR015202">
    <property type="entry name" value="GO-like_E_set"/>
</dbReference>
<accession>A0A8H3F8K0</accession>
<dbReference type="SUPFAM" id="SSF50965">
    <property type="entry name" value="Galactose oxidase, central domain"/>
    <property type="match status" value="1"/>
</dbReference>
<reference evidence="6" key="1">
    <citation type="submission" date="2021-03" db="EMBL/GenBank/DDBJ databases">
        <authorList>
            <person name="Tagirdzhanova G."/>
        </authorList>
    </citation>
    <scope>NUCLEOTIDE SEQUENCE</scope>
</reference>
<dbReference type="AlphaFoldDB" id="A0A8H3F8K0"/>
<keyword evidence="1 3" id="KW-0732">Signal</keyword>
<feature type="domain" description="Galactose oxidase-like Early set" evidence="5">
    <location>
        <begin position="482"/>
        <end position="576"/>
    </location>
</feature>
<feature type="compositionally biased region" description="Polar residues" evidence="2">
    <location>
        <begin position="613"/>
        <end position="622"/>
    </location>
</feature>
<feature type="region of interest" description="Disordered" evidence="2">
    <location>
        <begin position="613"/>
        <end position="638"/>
    </location>
</feature>
<evidence type="ECO:0000259" key="4">
    <source>
        <dbReference type="Pfam" id="PF07250"/>
    </source>
</evidence>
<dbReference type="InterPro" id="IPR011043">
    <property type="entry name" value="Gal_Oxase/kelch_b-propeller"/>
</dbReference>
<evidence type="ECO:0000313" key="6">
    <source>
        <dbReference type="EMBL" id="CAF9921401.1"/>
    </source>
</evidence>
<keyword evidence="7" id="KW-1185">Reference proteome</keyword>
<evidence type="ECO:0000256" key="1">
    <source>
        <dbReference type="ARBA" id="ARBA00022729"/>
    </source>
</evidence>
<evidence type="ECO:0000259" key="5">
    <source>
        <dbReference type="Pfam" id="PF09118"/>
    </source>
</evidence>
<dbReference type="InterPro" id="IPR014756">
    <property type="entry name" value="Ig_E-set"/>
</dbReference>
<feature type="chain" id="PRO_5034626901" description="Glyoxal oxidase" evidence="3">
    <location>
        <begin position="24"/>
        <end position="638"/>
    </location>
</feature>
<proteinExistence type="predicted"/>
<dbReference type="Proteomes" id="UP000664521">
    <property type="component" value="Unassembled WGS sequence"/>
</dbReference>
<dbReference type="CDD" id="cd02851">
    <property type="entry name" value="E_set_GO_C"/>
    <property type="match status" value="1"/>
</dbReference>
<name>A0A8H3F8K0_9LECA</name>